<dbReference type="GO" id="GO:0008168">
    <property type="term" value="F:methyltransferase activity"/>
    <property type="evidence" value="ECO:0007669"/>
    <property type="project" value="UniProtKB-KW"/>
</dbReference>
<dbReference type="SUPFAM" id="SSF82199">
    <property type="entry name" value="SET domain"/>
    <property type="match status" value="1"/>
</dbReference>
<dbReference type="PANTHER" id="PTHR46223:SF3">
    <property type="entry name" value="HISTONE-LYSINE N-METHYLTRANSFERASE SET-23"/>
    <property type="match status" value="1"/>
</dbReference>
<name>A0A1I7TLU3_9PELO</name>
<keyword evidence="5" id="KW-0949">S-adenosyl-L-methionine</keyword>
<evidence type="ECO:0000256" key="9">
    <source>
        <dbReference type="SAM" id="MobiDB-lite"/>
    </source>
</evidence>
<dbReference type="GO" id="GO:0032259">
    <property type="term" value="P:methylation"/>
    <property type="evidence" value="ECO:0007669"/>
    <property type="project" value="UniProtKB-KW"/>
</dbReference>
<dbReference type="InterPro" id="IPR011011">
    <property type="entry name" value="Znf_FYVE_PHD"/>
</dbReference>
<dbReference type="Gene3D" id="2.170.270.10">
    <property type="entry name" value="SET domain"/>
    <property type="match status" value="1"/>
</dbReference>
<evidence type="ECO:0000259" key="10">
    <source>
        <dbReference type="PROSITE" id="PS50280"/>
    </source>
</evidence>
<reference evidence="12" key="1">
    <citation type="submission" date="2016-11" db="UniProtKB">
        <authorList>
            <consortium name="WormBaseParasite"/>
        </authorList>
    </citation>
    <scope>IDENTIFICATION</scope>
</reference>
<evidence type="ECO:0000256" key="4">
    <source>
        <dbReference type="ARBA" id="ARBA00022679"/>
    </source>
</evidence>
<dbReference type="SMART" id="SM00317">
    <property type="entry name" value="SET"/>
    <property type="match status" value="1"/>
</dbReference>
<dbReference type="InterPro" id="IPR050973">
    <property type="entry name" value="H3K9_Histone-Lys_N-MTase"/>
</dbReference>
<dbReference type="WBParaSite" id="Csp11.Scaffold628.g7193.t1">
    <property type="protein sequence ID" value="Csp11.Scaffold628.g7193.t1"/>
    <property type="gene ID" value="Csp11.Scaffold628.g7193"/>
</dbReference>
<keyword evidence="8" id="KW-0862">Zinc</keyword>
<dbReference type="Gene3D" id="3.30.40.10">
    <property type="entry name" value="Zinc/RING finger domain, C3HC4 (zinc finger)"/>
    <property type="match status" value="1"/>
</dbReference>
<evidence type="ECO:0000313" key="12">
    <source>
        <dbReference type="WBParaSite" id="Csp11.Scaffold628.g7193.t1"/>
    </source>
</evidence>
<keyword evidence="3" id="KW-0489">Methyltransferase</keyword>
<keyword evidence="11" id="KW-1185">Reference proteome</keyword>
<protein>
    <submittedName>
        <fullName evidence="12">SET domain-containing protein</fullName>
    </submittedName>
</protein>
<dbReference type="InterPro" id="IPR046341">
    <property type="entry name" value="SET_dom_sf"/>
</dbReference>
<dbReference type="Proteomes" id="UP000095282">
    <property type="component" value="Unplaced"/>
</dbReference>
<organism evidence="11 12">
    <name type="scientific">Caenorhabditis tropicalis</name>
    <dbReference type="NCBI Taxonomy" id="1561998"/>
    <lineage>
        <taxon>Eukaryota</taxon>
        <taxon>Metazoa</taxon>
        <taxon>Ecdysozoa</taxon>
        <taxon>Nematoda</taxon>
        <taxon>Chromadorea</taxon>
        <taxon>Rhabditida</taxon>
        <taxon>Rhabditina</taxon>
        <taxon>Rhabditomorpha</taxon>
        <taxon>Rhabditoidea</taxon>
        <taxon>Rhabditidae</taxon>
        <taxon>Peloderinae</taxon>
        <taxon>Caenorhabditis</taxon>
    </lineage>
</organism>
<feature type="domain" description="SET" evidence="10">
    <location>
        <begin position="377"/>
        <end position="509"/>
    </location>
</feature>
<evidence type="ECO:0000256" key="2">
    <source>
        <dbReference type="ARBA" id="ARBA00022454"/>
    </source>
</evidence>
<accession>A0A1I7TLU3</accession>
<evidence type="ECO:0000256" key="1">
    <source>
        <dbReference type="ARBA" id="ARBA00004286"/>
    </source>
</evidence>
<dbReference type="GO" id="GO:0005694">
    <property type="term" value="C:chromosome"/>
    <property type="evidence" value="ECO:0007669"/>
    <property type="project" value="UniProtKB-SubCell"/>
</dbReference>
<dbReference type="InterPro" id="IPR001965">
    <property type="entry name" value="Znf_PHD"/>
</dbReference>
<dbReference type="AlphaFoldDB" id="A0A1I7TLU3"/>
<keyword evidence="2" id="KW-0158">Chromosome</keyword>
<dbReference type="InterPro" id="IPR013083">
    <property type="entry name" value="Znf_RING/FYVE/PHD"/>
</dbReference>
<dbReference type="Pfam" id="PF00856">
    <property type="entry name" value="SET"/>
    <property type="match status" value="1"/>
</dbReference>
<keyword evidence="6" id="KW-0479">Metal-binding</keyword>
<comment type="subcellular location">
    <subcellularLocation>
        <location evidence="1">Chromosome</location>
    </subcellularLocation>
</comment>
<dbReference type="GO" id="GO:0008270">
    <property type="term" value="F:zinc ion binding"/>
    <property type="evidence" value="ECO:0007669"/>
    <property type="project" value="UniProtKB-KW"/>
</dbReference>
<dbReference type="InterPro" id="IPR001214">
    <property type="entry name" value="SET_dom"/>
</dbReference>
<evidence type="ECO:0000313" key="11">
    <source>
        <dbReference type="Proteomes" id="UP000095282"/>
    </source>
</evidence>
<evidence type="ECO:0000256" key="7">
    <source>
        <dbReference type="ARBA" id="ARBA00022771"/>
    </source>
</evidence>
<evidence type="ECO:0000256" key="5">
    <source>
        <dbReference type="ARBA" id="ARBA00022691"/>
    </source>
</evidence>
<dbReference type="SUPFAM" id="SSF57903">
    <property type="entry name" value="FYVE/PHD zinc finger"/>
    <property type="match status" value="1"/>
</dbReference>
<sequence length="606" mass="69258">MSGQPSTSSSSTNQLKIVNLYRDARVIRRNEKKATRHAVRPSDLSKCIFCQNDESPKKIRGFKHGDPLIKCKKCAHMMHLSCYHFSNSTPQFPAQYLTQEYNYKAPMCPDHFCEVCMTDKLMQSAGREEEEMVRCVDEIRAFHKNCRPINFDSSPIENQNEENRRILKVFKYDQDYEGGRIPVCCECGKTSNELDEEATQKKLLKCRTCVNMFHGTCHKTSNFTTTRQKSRCKFCIHQTQLRGNSNVLIVKNGLFRAAKIVGKSGRANEVLIQFLTNPNEELSVPINSLARLSPSIADQMFETLRIMCMAKGCSEHDCSNLHIEFEAIRDHLKGLMNFAPDITKRPTPKFRQVHISHSSMDKLIEGSRLPRKKRCHKNIDVQYSDEKGFHVIVSKSIRKGVTVGPYIGQVISKDEELRREKLATESNDRECKCYTFASDLISTDYHKVPIRVDAADHQNEMSLINHSCKPNCKAERVGYELSNGTTLNVIYVKTSRVIEEGEELTLNYGWTKTGFMCWCGMTKECEANIEKRQAVFKFDSACKQENRNTVRPQPPGNVIPNVLQSQKRKGSNQTYPENTNKRKRQAIKSSTGKRELENGEEGASEN</sequence>
<keyword evidence="7" id="KW-0863">Zinc-finger</keyword>
<feature type="region of interest" description="Disordered" evidence="9">
    <location>
        <begin position="546"/>
        <end position="606"/>
    </location>
</feature>
<dbReference type="PROSITE" id="PS50280">
    <property type="entry name" value="SET"/>
    <property type="match status" value="1"/>
</dbReference>
<dbReference type="STRING" id="1561998.A0A1I7TLU3"/>
<dbReference type="eggNOG" id="KOG1081">
    <property type="taxonomic scope" value="Eukaryota"/>
</dbReference>
<evidence type="ECO:0000256" key="3">
    <source>
        <dbReference type="ARBA" id="ARBA00022603"/>
    </source>
</evidence>
<keyword evidence="4" id="KW-0808">Transferase</keyword>
<proteinExistence type="predicted"/>
<dbReference type="SMART" id="SM00249">
    <property type="entry name" value="PHD"/>
    <property type="match status" value="2"/>
</dbReference>
<dbReference type="PANTHER" id="PTHR46223">
    <property type="entry name" value="HISTONE-LYSINE N-METHYLTRANSFERASE SUV39H"/>
    <property type="match status" value="1"/>
</dbReference>
<evidence type="ECO:0000256" key="6">
    <source>
        <dbReference type="ARBA" id="ARBA00022723"/>
    </source>
</evidence>
<evidence type="ECO:0000256" key="8">
    <source>
        <dbReference type="ARBA" id="ARBA00022833"/>
    </source>
</evidence>